<dbReference type="Pfam" id="PF01735">
    <property type="entry name" value="PLA2_B"/>
    <property type="match status" value="2"/>
</dbReference>
<keyword evidence="3 5" id="KW-0442">Lipid degradation</keyword>
<dbReference type="InterPro" id="IPR016035">
    <property type="entry name" value="Acyl_Trfase/lysoPLipase"/>
</dbReference>
<dbReference type="EC" id="3.1.1.5" evidence="6"/>
<keyword evidence="10" id="KW-0808">Transferase</keyword>
<dbReference type="GO" id="GO:0004622">
    <property type="term" value="F:phosphatidylcholine lysophospholipase activity"/>
    <property type="evidence" value="ECO:0007669"/>
    <property type="project" value="UniProtKB-EC"/>
</dbReference>
<feature type="compositionally biased region" description="Basic and acidic residues" evidence="7">
    <location>
        <begin position="39"/>
        <end position="54"/>
    </location>
</feature>
<dbReference type="GO" id="GO:0046475">
    <property type="term" value="P:glycerophospholipid catabolic process"/>
    <property type="evidence" value="ECO:0007669"/>
    <property type="project" value="TreeGrafter"/>
</dbReference>
<sequence>MTAVKTTFLVVATVTALVYVGRTYWRRQRYESISSEDPENNRRPLEEVREHGQEEQGTSFLPFTIDDIQETTNNFVNTLFNTQFFGIDTALDDLYPKFERQIENLKESYTWFWNFLSLDEFRAVIDETRKEDADASLNPEIEWEAQVRRGTGLSDEENKFLAARRARLCAAFAAFVGVDPDDVHPDDVPIVGIASSGGGYRAMVASSGYMKAMKEAGAYDCVTYVAGVSGSTWTLAQYYSSLTNTSFETLLSHLKTHIHTHIANLSNFVAVLQASAHNAKLLLQGIIQRYHQQNNSLRLVDVFGMLLGGTLLTKKQIIRNRHRKQQQRQDEDEEAEDRSKYSESIEDNDDVRSLDEHGTVLDDDGAEIRPKLMQKEDLKISRQQRFIKDGSLPMPIYCAVRHEIKEDEDTYHWFEFTPYEMGSEDLKAWIPVWAFGRKFEDGHSIEKLPEQTLGILMGVFGSAFVASLAHFYQEVRLVLPEGAIERADQLLEQFQTTMSSVHPISPASFPNPFYKVEEEDNQQLEIGDAGLDNNIPFYPLMRQDRHVDMIIALDLSADIHLVPHLDRAHVYAERRQITGWPSNLKWPKPGDNDAFGTCSVFQEAGCPSPITVAYFPLVRNEGYDPEFDPQKAEFCSTWNFCYTDSQVTKLSGLAERNFQDNVEHIRQAMREVWQRKRHSNNADRQR</sequence>
<dbReference type="EMBL" id="MCGN01000004">
    <property type="protein sequence ID" value="ORY97717.1"/>
    <property type="molecule type" value="Genomic_DNA"/>
</dbReference>
<feature type="region of interest" description="Disordered" evidence="7">
    <location>
        <begin position="33"/>
        <end position="56"/>
    </location>
</feature>
<comment type="caution">
    <text evidence="10">The sequence shown here is derived from an EMBL/GenBank/DDBJ whole genome shotgun (WGS) entry which is preliminary data.</text>
</comment>
<evidence type="ECO:0000259" key="9">
    <source>
        <dbReference type="PROSITE" id="PS51210"/>
    </source>
</evidence>
<keyword evidence="4 5" id="KW-0443">Lipid metabolism</keyword>
<dbReference type="InParanoid" id="A0A1X2HFM5"/>
<dbReference type="SUPFAM" id="SSF52151">
    <property type="entry name" value="FabD/lysophospholipase-like"/>
    <property type="match status" value="1"/>
</dbReference>
<evidence type="ECO:0000256" key="8">
    <source>
        <dbReference type="SAM" id="Phobius"/>
    </source>
</evidence>
<dbReference type="GO" id="GO:0016740">
    <property type="term" value="F:transferase activity"/>
    <property type="evidence" value="ECO:0007669"/>
    <property type="project" value="UniProtKB-KW"/>
</dbReference>
<name>A0A1X2HFM5_SYNRA</name>
<feature type="compositionally biased region" description="Basic and acidic residues" evidence="7">
    <location>
        <begin position="350"/>
        <end position="366"/>
    </location>
</feature>
<evidence type="ECO:0000256" key="1">
    <source>
        <dbReference type="ARBA" id="ARBA00008780"/>
    </source>
</evidence>
<evidence type="ECO:0000256" key="6">
    <source>
        <dbReference type="RuleBase" id="RU362103"/>
    </source>
</evidence>
<proteinExistence type="inferred from homology"/>
<dbReference type="GO" id="GO:0005829">
    <property type="term" value="C:cytosol"/>
    <property type="evidence" value="ECO:0007669"/>
    <property type="project" value="TreeGrafter"/>
</dbReference>
<feature type="transmembrane region" description="Helical" evidence="8">
    <location>
        <begin position="6"/>
        <end position="25"/>
    </location>
</feature>
<keyword evidence="8" id="KW-0472">Membrane</keyword>
<dbReference type="InterPro" id="IPR002642">
    <property type="entry name" value="LysoPLipase_cat_dom"/>
</dbReference>
<dbReference type="AlphaFoldDB" id="A0A1X2HFM5"/>
<comment type="catalytic activity">
    <reaction evidence="6">
        <text>a 1-acyl-sn-glycero-3-phosphocholine + H2O = sn-glycerol 3-phosphocholine + a fatty acid + H(+)</text>
        <dbReference type="Rhea" id="RHEA:15177"/>
        <dbReference type="ChEBI" id="CHEBI:15377"/>
        <dbReference type="ChEBI" id="CHEBI:15378"/>
        <dbReference type="ChEBI" id="CHEBI:16870"/>
        <dbReference type="ChEBI" id="CHEBI:28868"/>
        <dbReference type="ChEBI" id="CHEBI:58168"/>
        <dbReference type="EC" id="3.1.1.5"/>
    </reaction>
</comment>
<reference evidence="10 11" key="1">
    <citation type="submission" date="2016-07" db="EMBL/GenBank/DDBJ databases">
        <title>Pervasive Adenine N6-methylation of Active Genes in Fungi.</title>
        <authorList>
            <consortium name="DOE Joint Genome Institute"/>
            <person name="Mondo S.J."/>
            <person name="Dannebaum R.O."/>
            <person name="Kuo R.C."/>
            <person name="Labutti K."/>
            <person name="Haridas S."/>
            <person name="Kuo A."/>
            <person name="Salamov A."/>
            <person name="Ahrendt S.R."/>
            <person name="Lipzen A."/>
            <person name="Sullivan W."/>
            <person name="Andreopoulos W.B."/>
            <person name="Clum A."/>
            <person name="Lindquist E."/>
            <person name="Daum C."/>
            <person name="Ramamoorthy G.K."/>
            <person name="Gryganskyi A."/>
            <person name="Culley D."/>
            <person name="Magnuson J.K."/>
            <person name="James T.Y."/>
            <person name="O'Malley M.A."/>
            <person name="Stajich J.E."/>
            <person name="Spatafora J.W."/>
            <person name="Visel A."/>
            <person name="Grigoriev I.V."/>
        </authorList>
    </citation>
    <scope>NUCLEOTIDE SEQUENCE [LARGE SCALE GENOMIC DNA]</scope>
    <source>
        <strain evidence="10 11">NRRL 2496</strain>
    </source>
</reference>
<dbReference type="Gene3D" id="3.40.1090.10">
    <property type="entry name" value="Cytosolic phospholipase A2 catalytic domain"/>
    <property type="match status" value="1"/>
</dbReference>
<keyword evidence="8" id="KW-1133">Transmembrane helix</keyword>
<dbReference type="GO" id="GO:0004623">
    <property type="term" value="F:phospholipase A2 activity"/>
    <property type="evidence" value="ECO:0007669"/>
    <property type="project" value="TreeGrafter"/>
</dbReference>
<dbReference type="FunCoup" id="A0A1X2HFM5">
    <property type="interactions" value="265"/>
</dbReference>
<evidence type="ECO:0000256" key="7">
    <source>
        <dbReference type="SAM" id="MobiDB-lite"/>
    </source>
</evidence>
<evidence type="ECO:0000256" key="5">
    <source>
        <dbReference type="PROSITE-ProRule" id="PRU00555"/>
    </source>
</evidence>
<dbReference type="STRING" id="13706.A0A1X2HFM5"/>
<feature type="domain" description="PLA2c" evidence="9">
    <location>
        <begin position="139"/>
        <end position="686"/>
    </location>
</feature>
<comment type="similarity">
    <text evidence="1 6">Belongs to the lysophospholipase family.</text>
</comment>
<evidence type="ECO:0000256" key="2">
    <source>
        <dbReference type="ARBA" id="ARBA00022801"/>
    </source>
</evidence>
<dbReference type="PANTHER" id="PTHR10728:SF40">
    <property type="entry name" value="PATATIN FAMILY PROTEIN"/>
    <property type="match status" value="1"/>
</dbReference>
<dbReference type="OrthoDB" id="6121437at2759"/>
<dbReference type="SMART" id="SM00022">
    <property type="entry name" value="PLAc"/>
    <property type="match status" value="1"/>
</dbReference>
<keyword evidence="11" id="KW-1185">Reference proteome</keyword>
<evidence type="ECO:0000313" key="10">
    <source>
        <dbReference type="EMBL" id="ORY97717.1"/>
    </source>
</evidence>
<keyword evidence="2 5" id="KW-0378">Hydrolase</keyword>
<protein>
    <recommendedName>
        <fullName evidence="6">Lysophospholipase</fullName>
        <ecNumber evidence="6">3.1.1.5</ecNumber>
    </recommendedName>
</protein>
<organism evidence="10 11">
    <name type="scientific">Syncephalastrum racemosum</name>
    <name type="common">Filamentous fungus</name>
    <dbReference type="NCBI Taxonomy" id="13706"/>
    <lineage>
        <taxon>Eukaryota</taxon>
        <taxon>Fungi</taxon>
        <taxon>Fungi incertae sedis</taxon>
        <taxon>Mucoromycota</taxon>
        <taxon>Mucoromycotina</taxon>
        <taxon>Mucoromycetes</taxon>
        <taxon>Mucorales</taxon>
        <taxon>Syncephalastraceae</taxon>
        <taxon>Syncephalastrum</taxon>
    </lineage>
</organism>
<dbReference type="Proteomes" id="UP000242180">
    <property type="component" value="Unassembled WGS sequence"/>
</dbReference>
<evidence type="ECO:0000313" key="11">
    <source>
        <dbReference type="Proteomes" id="UP000242180"/>
    </source>
</evidence>
<dbReference type="PANTHER" id="PTHR10728">
    <property type="entry name" value="CYTOSOLIC PHOSPHOLIPASE A2"/>
    <property type="match status" value="1"/>
</dbReference>
<feature type="region of interest" description="Disordered" evidence="7">
    <location>
        <begin position="320"/>
        <end position="366"/>
    </location>
</feature>
<evidence type="ECO:0000256" key="4">
    <source>
        <dbReference type="ARBA" id="ARBA00023098"/>
    </source>
</evidence>
<dbReference type="PROSITE" id="PS51210">
    <property type="entry name" value="PLA2C"/>
    <property type="match status" value="1"/>
</dbReference>
<accession>A0A1X2HFM5</accession>
<dbReference type="OMA" id="ACWRLTV"/>
<gene>
    <name evidence="10" type="ORF">BCR43DRAFT_456882</name>
</gene>
<keyword evidence="8" id="KW-0812">Transmembrane</keyword>
<evidence type="ECO:0000256" key="3">
    <source>
        <dbReference type="ARBA" id="ARBA00022963"/>
    </source>
</evidence>